<accession>A0AAV5A634</accession>
<dbReference type="AlphaFoldDB" id="A0AAV5A634"/>
<evidence type="ECO:0000313" key="1">
    <source>
        <dbReference type="EMBL" id="GJJ08678.1"/>
    </source>
</evidence>
<proteinExistence type="predicted"/>
<dbReference type="Proteomes" id="UP001050691">
    <property type="component" value="Unassembled WGS sequence"/>
</dbReference>
<sequence>MFHSLVHLNLQNSPDFPPFNKLFDILELSPNLQDFLFHHSTHSNNRGTASLEDIPKERSVKILSLSRIEFRAPPSVILLLIRHIIIPEGTKWSLKCSDVNIMLDKTFLSFLSSHSAGRTGLRCLFIGGTLHINLYEYDDSIDLGSKQIGELHMTIYSQDVLSSLRMLFGSEALLRVTSLELDYAGLSFVRAFYDNVLWHFPNVWHMTVNVSIQSISTQTISCFSDALATKAEDGSLPCPSLTHLVVCARINTTAAFEALVFCFRRRHDAQSPVQCLRIVDDTFQITGEDMKKITQYVPDVQIVKEKE</sequence>
<evidence type="ECO:0000313" key="2">
    <source>
        <dbReference type="Proteomes" id="UP001050691"/>
    </source>
</evidence>
<name>A0AAV5A634_9AGAM</name>
<dbReference type="EMBL" id="BPWL01000003">
    <property type="protein sequence ID" value="GJJ08678.1"/>
    <property type="molecule type" value="Genomic_DNA"/>
</dbReference>
<gene>
    <name evidence="1" type="ORF">Clacol_002897</name>
</gene>
<keyword evidence="2" id="KW-1185">Reference proteome</keyword>
<protein>
    <submittedName>
        <fullName evidence="1">Uncharacterized protein</fullName>
    </submittedName>
</protein>
<reference evidence="1" key="1">
    <citation type="submission" date="2021-10" db="EMBL/GenBank/DDBJ databases">
        <title>De novo Genome Assembly of Clathrus columnatus (Basidiomycota, Fungi) Using Illumina and Nanopore Sequence Data.</title>
        <authorList>
            <person name="Ogiso-Tanaka E."/>
            <person name="Itagaki H."/>
            <person name="Hosoya T."/>
            <person name="Hosaka K."/>
        </authorList>
    </citation>
    <scope>NUCLEOTIDE SEQUENCE</scope>
    <source>
        <strain evidence="1">MO-923</strain>
    </source>
</reference>
<comment type="caution">
    <text evidence="1">The sequence shown here is derived from an EMBL/GenBank/DDBJ whole genome shotgun (WGS) entry which is preliminary data.</text>
</comment>
<organism evidence="1 2">
    <name type="scientific">Clathrus columnatus</name>
    <dbReference type="NCBI Taxonomy" id="1419009"/>
    <lineage>
        <taxon>Eukaryota</taxon>
        <taxon>Fungi</taxon>
        <taxon>Dikarya</taxon>
        <taxon>Basidiomycota</taxon>
        <taxon>Agaricomycotina</taxon>
        <taxon>Agaricomycetes</taxon>
        <taxon>Phallomycetidae</taxon>
        <taxon>Phallales</taxon>
        <taxon>Clathraceae</taxon>
        <taxon>Clathrus</taxon>
    </lineage>
</organism>